<proteinExistence type="predicted"/>
<dbReference type="InterPro" id="IPR024516">
    <property type="entry name" value="Mce_C"/>
</dbReference>
<accession>A0ABP6Q3N2</accession>
<feature type="chain" id="PRO_5045829954" description="Phospholipid/cholesterol/gamma-HCH transport system substrate-binding protein" evidence="1">
    <location>
        <begin position="28"/>
        <end position="340"/>
    </location>
</feature>
<sequence>MSQEDLSLRAKSAFAAGGFALMAAAVAAGVLAATPDDGGARTLHATFGRAGQGLDTHSEVKIRGIRVGRVVSVALDRDGRAVVGLRIDHGVRVPATAEATVEAVSVFGPKDVVIEPGAAEGTGPFLADGTAISRTVDPIDPADTASPAYELADAFDPVEMGQLLDTFSQVVSGRGKQLSRTVDNSAKLLDLFVGGRDVTSGLIKDTAALGDTFGGKGGRLATTATDASGLLDVAGAHPERYTDLLDQASGFGDRTSTFLWDNRRNTAAVVDTGSRAAAVLNAQLGNLPVLTKGLTGFFGVVGGIMREPGPDGTLMGSADIVLPLDICAIILDVCPVKGGR</sequence>
<evidence type="ECO:0000259" key="3">
    <source>
        <dbReference type="Pfam" id="PF11887"/>
    </source>
</evidence>
<gene>
    <name evidence="4" type="ORF">GCM10010468_16970</name>
</gene>
<name>A0ABP6Q3N2_9ACTN</name>
<dbReference type="PANTHER" id="PTHR33371:SF16">
    <property type="entry name" value="MCE-FAMILY PROTEIN MCE3F"/>
    <property type="match status" value="1"/>
</dbReference>
<dbReference type="Pfam" id="PF11887">
    <property type="entry name" value="Mce4_CUP1"/>
    <property type="match status" value="1"/>
</dbReference>
<feature type="domain" description="Mce/MlaD" evidence="2">
    <location>
        <begin position="41"/>
        <end position="117"/>
    </location>
</feature>
<protein>
    <recommendedName>
        <fullName evidence="6">Phospholipid/cholesterol/gamma-HCH transport system substrate-binding protein</fullName>
    </recommendedName>
</protein>
<dbReference type="RefSeq" id="WP_344824311.1">
    <property type="nucleotide sequence ID" value="NZ_BAAAUV010000004.1"/>
</dbReference>
<organism evidence="4 5">
    <name type="scientific">Actinocorallia longicatena</name>
    <dbReference type="NCBI Taxonomy" id="111803"/>
    <lineage>
        <taxon>Bacteria</taxon>
        <taxon>Bacillati</taxon>
        <taxon>Actinomycetota</taxon>
        <taxon>Actinomycetes</taxon>
        <taxon>Streptosporangiales</taxon>
        <taxon>Thermomonosporaceae</taxon>
        <taxon>Actinocorallia</taxon>
    </lineage>
</organism>
<reference evidence="5" key="1">
    <citation type="journal article" date="2019" name="Int. J. Syst. Evol. Microbiol.">
        <title>The Global Catalogue of Microorganisms (GCM) 10K type strain sequencing project: providing services to taxonomists for standard genome sequencing and annotation.</title>
        <authorList>
            <consortium name="The Broad Institute Genomics Platform"/>
            <consortium name="The Broad Institute Genome Sequencing Center for Infectious Disease"/>
            <person name="Wu L."/>
            <person name="Ma J."/>
        </authorList>
    </citation>
    <scope>NUCLEOTIDE SEQUENCE [LARGE SCALE GENOMIC DNA]</scope>
    <source>
        <strain evidence="5">JCM 9377</strain>
    </source>
</reference>
<dbReference type="InterPro" id="IPR052336">
    <property type="entry name" value="MlaD_Phospholipid_Transporter"/>
</dbReference>
<keyword evidence="5" id="KW-1185">Reference proteome</keyword>
<evidence type="ECO:0008006" key="6">
    <source>
        <dbReference type="Google" id="ProtNLM"/>
    </source>
</evidence>
<evidence type="ECO:0000256" key="1">
    <source>
        <dbReference type="SAM" id="SignalP"/>
    </source>
</evidence>
<comment type="caution">
    <text evidence="4">The sequence shown here is derived from an EMBL/GenBank/DDBJ whole genome shotgun (WGS) entry which is preliminary data.</text>
</comment>
<dbReference type="Pfam" id="PF02470">
    <property type="entry name" value="MlaD"/>
    <property type="match status" value="1"/>
</dbReference>
<feature type="domain" description="Mammalian cell entry C-terminal" evidence="3">
    <location>
        <begin position="126"/>
        <end position="291"/>
    </location>
</feature>
<evidence type="ECO:0000259" key="2">
    <source>
        <dbReference type="Pfam" id="PF02470"/>
    </source>
</evidence>
<feature type="signal peptide" evidence="1">
    <location>
        <begin position="1"/>
        <end position="27"/>
    </location>
</feature>
<dbReference type="Proteomes" id="UP001501237">
    <property type="component" value="Unassembled WGS sequence"/>
</dbReference>
<evidence type="ECO:0000313" key="4">
    <source>
        <dbReference type="EMBL" id="GAA3203073.1"/>
    </source>
</evidence>
<dbReference type="InterPro" id="IPR003399">
    <property type="entry name" value="Mce/MlaD"/>
</dbReference>
<dbReference type="PANTHER" id="PTHR33371">
    <property type="entry name" value="INTERMEMBRANE PHOSPHOLIPID TRANSPORT SYSTEM BINDING PROTEIN MLAD-RELATED"/>
    <property type="match status" value="1"/>
</dbReference>
<keyword evidence="1" id="KW-0732">Signal</keyword>
<evidence type="ECO:0000313" key="5">
    <source>
        <dbReference type="Proteomes" id="UP001501237"/>
    </source>
</evidence>
<dbReference type="EMBL" id="BAAAUV010000004">
    <property type="protein sequence ID" value="GAA3203073.1"/>
    <property type="molecule type" value="Genomic_DNA"/>
</dbReference>